<sequence length="537" mass="59764">MCGTTNMPAESVARAWPTAAPTTSASPSSAYHSSTSSNPTITAYAMKRLLHSIHIMMAAAILTATASAASSTGITRNIDFHRAGPDMRVAMELVLDSLHLGADHQIYVTPVINGGTADSTQRVALPTVLINGRNMHYAYERGSLRREIVDSYNLSAEIWRHNGRPQQHPYAETTPMRRWMYGPKAFLSIVYDTCGCGVPAGREIVKIPLGLTPVMRHAYLTPEVTELPVAIHEGKARVQFEVDRTELHPEPYKCRNGQRIDNREQLSIIYDSIRYATSDPNVEIARIDICGYASPESPYSHNDYLATNRSRALAEYIGERFSLPAEKCTYSAVPENWGEFREMVVASPELTDRQRADLLELIDAPAYGPADYDAKERTLKTDPRFARLYRDMILPKWFPRLRATKFAISTRLKPMSDEQLARIIDTDPEMMSLNQMFRVARLYPEGSPEFNRVIGIALEHYPDSPVANLNAAVAAIAAADYDRAALLLDRAGDSPQAENARGVVAVRRGDFDSARTHFLNAADRLPEAAKNLEELPQ</sequence>
<dbReference type="EMBL" id="CP015402">
    <property type="protein sequence ID" value="ANU64256.2"/>
    <property type="molecule type" value="Genomic_DNA"/>
</dbReference>
<dbReference type="InterPro" id="IPR011990">
    <property type="entry name" value="TPR-like_helical_dom_sf"/>
</dbReference>
<accession>A0A1Z2XGU0</accession>
<evidence type="ECO:0000313" key="3">
    <source>
        <dbReference type="EMBL" id="ANU64256.2"/>
    </source>
</evidence>
<keyword evidence="4" id="KW-1185">Reference proteome</keyword>
<dbReference type="Gene3D" id="1.25.40.10">
    <property type="entry name" value="Tetratricopeptide repeat domain"/>
    <property type="match status" value="1"/>
</dbReference>
<dbReference type="AlphaFoldDB" id="A0A1B1SBU3"/>
<protein>
    <recommendedName>
        <fullName evidence="2">DUF3868 domain-containing protein</fullName>
    </recommendedName>
</protein>
<organism evidence="3 4">
    <name type="scientific">Muribaculum intestinale</name>
    <dbReference type="NCBI Taxonomy" id="1796646"/>
    <lineage>
        <taxon>Bacteria</taxon>
        <taxon>Pseudomonadati</taxon>
        <taxon>Bacteroidota</taxon>
        <taxon>Bacteroidia</taxon>
        <taxon>Bacteroidales</taxon>
        <taxon>Muribaculaceae</taxon>
        <taxon>Muribaculum</taxon>
    </lineage>
</organism>
<accession>A0A1B1SBU3</accession>
<dbReference type="Pfam" id="PF12984">
    <property type="entry name" value="DUF3868"/>
    <property type="match status" value="1"/>
</dbReference>
<proteinExistence type="predicted"/>
<feature type="compositionally biased region" description="Low complexity" evidence="1">
    <location>
        <begin position="17"/>
        <end position="37"/>
    </location>
</feature>
<dbReference type="OrthoDB" id="1100173at2"/>
<feature type="domain" description="DUF3868" evidence="2">
    <location>
        <begin position="55"/>
        <end position="142"/>
    </location>
</feature>
<dbReference type="STRING" id="1796646.A4V02_11385"/>
<dbReference type="Proteomes" id="UP000186351">
    <property type="component" value="Chromosome"/>
</dbReference>
<dbReference type="SUPFAM" id="SSF48452">
    <property type="entry name" value="TPR-like"/>
    <property type="match status" value="1"/>
</dbReference>
<name>A0A1B1SBU3_9BACT</name>
<reference evidence="4" key="1">
    <citation type="submission" date="2016-04" db="EMBL/GenBank/DDBJ databases">
        <title>Complete Genome Sequences of Twelve Strains of a Stable Defined Moderately Diverse Mouse Microbiota 2 (sDMDMm2).</title>
        <authorList>
            <person name="Uchimura Y."/>
            <person name="Wyss M."/>
            <person name="Brugiroux S."/>
            <person name="Limenitakis J.P."/>
            <person name="Stecher B."/>
            <person name="McCoy K.D."/>
            <person name="Macpherson A.J."/>
        </authorList>
    </citation>
    <scope>NUCLEOTIDE SEQUENCE [LARGE SCALE GENOMIC DNA]</scope>
    <source>
        <strain evidence="4">YL27</strain>
    </source>
</reference>
<feature type="region of interest" description="Disordered" evidence="1">
    <location>
        <begin position="1"/>
        <end position="37"/>
    </location>
</feature>
<evidence type="ECO:0000256" key="1">
    <source>
        <dbReference type="SAM" id="MobiDB-lite"/>
    </source>
</evidence>
<gene>
    <name evidence="3" type="ORF">A4V02_11385</name>
</gene>
<dbReference type="InterPro" id="IPR024480">
    <property type="entry name" value="DUF3868"/>
</dbReference>
<evidence type="ECO:0000259" key="2">
    <source>
        <dbReference type="Pfam" id="PF12984"/>
    </source>
</evidence>
<evidence type="ECO:0000313" key="4">
    <source>
        <dbReference type="Proteomes" id="UP000186351"/>
    </source>
</evidence>
<dbReference type="KEGG" id="pary:A4V02_11385"/>